<keyword evidence="7" id="KW-1185">Reference proteome</keyword>
<dbReference type="OrthoDB" id="7776143at2759"/>
<reference evidence="8" key="1">
    <citation type="submission" date="2025-08" db="UniProtKB">
        <authorList>
            <consortium name="RefSeq"/>
        </authorList>
    </citation>
    <scope>IDENTIFICATION</scope>
    <source>
        <tissue evidence="8">Whole body</tissue>
    </source>
</reference>
<dbReference type="OMA" id="CAIAGFQ"/>
<evidence type="ECO:0000256" key="4">
    <source>
        <dbReference type="ARBA" id="ARBA00022729"/>
    </source>
</evidence>
<dbReference type="Proteomes" id="UP001652626">
    <property type="component" value="Chromosome 31"/>
</dbReference>
<evidence type="ECO:0000313" key="8">
    <source>
        <dbReference type="RefSeq" id="XP_026492566.1"/>
    </source>
</evidence>
<evidence type="ECO:0000256" key="5">
    <source>
        <dbReference type="SAM" id="MobiDB-lite"/>
    </source>
</evidence>
<evidence type="ECO:0000313" key="7">
    <source>
        <dbReference type="Proteomes" id="UP001652626"/>
    </source>
</evidence>
<evidence type="ECO:0000256" key="6">
    <source>
        <dbReference type="SAM" id="SignalP"/>
    </source>
</evidence>
<feature type="region of interest" description="Disordered" evidence="5">
    <location>
        <begin position="65"/>
        <end position="97"/>
    </location>
</feature>
<dbReference type="InterPro" id="IPR011042">
    <property type="entry name" value="6-blade_b-propeller_TolB-like"/>
</dbReference>
<dbReference type="PANTHER" id="PTHR10009">
    <property type="entry name" value="PROTEIN YELLOW-RELATED"/>
    <property type="match status" value="1"/>
</dbReference>
<proteinExistence type="inferred from homology"/>
<evidence type="ECO:0000256" key="3">
    <source>
        <dbReference type="ARBA" id="ARBA00022525"/>
    </source>
</evidence>
<dbReference type="GeneID" id="113398173"/>
<dbReference type="RefSeq" id="XP_026492566.1">
    <property type="nucleotide sequence ID" value="XM_026636781.2"/>
</dbReference>
<dbReference type="PANTHER" id="PTHR10009:SF10">
    <property type="entry name" value="L-DOPACHROME TAUTOMERASE YELLOW-F-RELATED"/>
    <property type="match status" value="1"/>
</dbReference>
<dbReference type="Gene3D" id="2.120.10.30">
    <property type="entry name" value="TolB, C-terminal domain"/>
    <property type="match status" value="1"/>
</dbReference>
<comment type="similarity">
    <text evidence="2">Belongs to the major royal jelly protein family.</text>
</comment>
<dbReference type="AlphaFoldDB" id="A0A8B8I8R6"/>
<evidence type="ECO:0000256" key="2">
    <source>
        <dbReference type="ARBA" id="ARBA00009127"/>
    </source>
</evidence>
<feature type="compositionally biased region" description="Polar residues" evidence="5">
    <location>
        <begin position="83"/>
        <end position="97"/>
    </location>
</feature>
<feature type="signal peptide" evidence="6">
    <location>
        <begin position="1"/>
        <end position="20"/>
    </location>
</feature>
<evidence type="ECO:0000256" key="1">
    <source>
        <dbReference type="ARBA" id="ARBA00004613"/>
    </source>
</evidence>
<gene>
    <name evidence="8" type="primary">LOC113398173</name>
</gene>
<keyword evidence="3" id="KW-0964">Secreted</keyword>
<organism evidence="7 8">
    <name type="scientific">Vanessa tameamea</name>
    <name type="common">Kamehameha butterfly</name>
    <dbReference type="NCBI Taxonomy" id="334116"/>
    <lineage>
        <taxon>Eukaryota</taxon>
        <taxon>Metazoa</taxon>
        <taxon>Ecdysozoa</taxon>
        <taxon>Arthropoda</taxon>
        <taxon>Hexapoda</taxon>
        <taxon>Insecta</taxon>
        <taxon>Pterygota</taxon>
        <taxon>Neoptera</taxon>
        <taxon>Endopterygota</taxon>
        <taxon>Lepidoptera</taxon>
        <taxon>Glossata</taxon>
        <taxon>Ditrysia</taxon>
        <taxon>Papilionoidea</taxon>
        <taxon>Nymphalidae</taxon>
        <taxon>Nymphalinae</taxon>
        <taxon>Vanessa</taxon>
    </lineage>
</organism>
<comment type="subcellular location">
    <subcellularLocation>
        <location evidence="1">Secreted</location>
    </subcellularLocation>
</comment>
<keyword evidence="4 6" id="KW-0732">Signal</keyword>
<feature type="chain" id="PRO_5044666692" evidence="6">
    <location>
        <begin position="21"/>
        <end position="466"/>
    </location>
</feature>
<sequence length="466" mass="53381">MFFKIIYIFVILILTKSSLQQTRRLGKFREIFAWKQLTYNINGNILLQDRFGDIEDNRKKRETGKIVFENDKSESGDRDWNEPPQNATNNTSTTDPSSEVGSFFIQYNNVPMGVERFGERLFITVPRRRYGIPSTLNYIDLKDSKSRSPALRPYPDLWQARSLTSVYRTRADKCGRLWMVDTGLLEIPDNPRQLQTPAIVVFDLKNDKQILRYPFKSSDIPAANTPTGLASITVDIDEDCSDAYAYVVDLTTFGIIVYSLKHNDSWRHTHAYLHFNPTAANLNIAGESFQWSDGVFSITLTEPQADGCRTAYFHPLISTEEFSVSTCVLKNRAIRSNRNYFSLYSYVGKRGEGSQSTMHEYHQKSGTIFFAEIGRDAVSCWNSGKMLNPSNIAMLAQDRQRMSYPSDLHVTDDEVWVMANTLPRFGYSRLDTNEFNFYIYSGNVNELIAGTVCSAPRTYLEFKKNN</sequence>
<feature type="compositionally biased region" description="Basic and acidic residues" evidence="5">
    <location>
        <begin position="68"/>
        <end position="81"/>
    </location>
</feature>
<protein>
    <submittedName>
        <fullName evidence="8">L-dopachrome tautomerase yellow-f-like</fullName>
    </submittedName>
</protein>
<dbReference type="Pfam" id="PF03022">
    <property type="entry name" value="MRJP"/>
    <property type="match status" value="1"/>
</dbReference>
<name>A0A8B8I8R6_VANTA</name>
<dbReference type="InterPro" id="IPR017996">
    <property type="entry name" value="MRJP/yellow-related"/>
</dbReference>
<accession>A0A8B8I8R6</accession>
<dbReference type="GO" id="GO:0005576">
    <property type="term" value="C:extracellular region"/>
    <property type="evidence" value="ECO:0007669"/>
    <property type="project" value="UniProtKB-SubCell"/>
</dbReference>